<dbReference type="AlphaFoldDB" id="A0A6L6PD81"/>
<dbReference type="RefSeq" id="WP_155462352.1">
    <property type="nucleotide sequence ID" value="NZ_WNKY01000003.1"/>
</dbReference>
<sequence length="150" mass="16552">MKRRTFTALLAACWLSPALAEPASRAAAVAFVKKAVAYLGQNGKSKALAEFNDPKGRFVDGELYIVALDLDGVVLADANQPKMVGKSLYDIRDMNGKYFVREELEQARAQGQGWVEFVWPHPVSKQLAQRASYFERAGDVIVLTGIYNAK</sequence>
<evidence type="ECO:0000313" key="8">
    <source>
        <dbReference type="EMBL" id="MTV37008.1"/>
    </source>
</evidence>
<evidence type="ECO:0000256" key="6">
    <source>
        <dbReference type="SAM" id="SignalP"/>
    </source>
</evidence>
<evidence type="ECO:0000256" key="4">
    <source>
        <dbReference type="ARBA" id="ARBA00022989"/>
    </source>
</evidence>
<keyword evidence="5" id="KW-0472">Membrane</keyword>
<dbReference type="InterPro" id="IPR033480">
    <property type="entry name" value="sCache_2"/>
</dbReference>
<dbReference type="InterPro" id="IPR004010">
    <property type="entry name" value="Double_Cache_2"/>
</dbReference>
<comment type="subcellular location">
    <subcellularLocation>
        <location evidence="1">Cell membrane</location>
        <topology evidence="1">Multi-pass membrane protein</topology>
    </subcellularLocation>
</comment>
<feature type="signal peptide" evidence="6">
    <location>
        <begin position="1"/>
        <end position="20"/>
    </location>
</feature>
<accession>A0A6L6PD81</accession>
<dbReference type="EMBL" id="WNKY01000003">
    <property type="protein sequence ID" value="MTV37008.1"/>
    <property type="molecule type" value="Genomic_DNA"/>
</dbReference>
<dbReference type="SMART" id="SM01049">
    <property type="entry name" value="Cache_2"/>
    <property type="match status" value="1"/>
</dbReference>
<dbReference type="GO" id="GO:0016301">
    <property type="term" value="F:kinase activity"/>
    <property type="evidence" value="ECO:0007669"/>
    <property type="project" value="UniProtKB-KW"/>
</dbReference>
<dbReference type="GO" id="GO:0005886">
    <property type="term" value="C:plasma membrane"/>
    <property type="evidence" value="ECO:0007669"/>
    <property type="project" value="UniProtKB-SubCell"/>
</dbReference>
<dbReference type="Pfam" id="PF08269">
    <property type="entry name" value="dCache_2"/>
    <property type="match status" value="1"/>
</dbReference>
<evidence type="ECO:0000259" key="7">
    <source>
        <dbReference type="SMART" id="SM01049"/>
    </source>
</evidence>
<feature type="domain" description="Single Cache" evidence="7">
    <location>
        <begin position="17"/>
        <end position="101"/>
    </location>
</feature>
<evidence type="ECO:0000256" key="2">
    <source>
        <dbReference type="ARBA" id="ARBA00022475"/>
    </source>
</evidence>
<dbReference type="OrthoDB" id="9178561at2"/>
<keyword evidence="9" id="KW-1185">Reference proteome</keyword>
<evidence type="ECO:0000256" key="1">
    <source>
        <dbReference type="ARBA" id="ARBA00004651"/>
    </source>
</evidence>
<proteinExistence type="predicted"/>
<protein>
    <submittedName>
        <fullName evidence="8">Histidine kinase</fullName>
    </submittedName>
</protein>
<dbReference type="Proteomes" id="UP000475582">
    <property type="component" value="Unassembled WGS sequence"/>
</dbReference>
<keyword evidence="6" id="KW-0732">Signal</keyword>
<keyword evidence="4" id="KW-1133">Transmembrane helix</keyword>
<evidence type="ECO:0000256" key="3">
    <source>
        <dbReference type="ARBA" id="ARBA00022692"/>
    </source>
</evidence>
<reference evidence="8 9" key="1">
    <citation type="submission" date="2019-11" db="EMBL/GenBank/DDBJ databases">
        <title>Type strains purchased from KCTC, JCM and DSMZ.</title>
        <authorList>
            <person name="Lu H."/>
        </authorList>
    </citation>
    <scope>NUCLEOTIDE SEQUENCE [LARGE SCALE GENOMIC DNA]</scope>
    <source>
        <strain evidence="8 9">KCTC 22382</strain>
    </source>
</reference>
<keyword evidence="8" id="KW-0808">Transferase</keyword>
<feature type="chain" id="PRO_5026906260" evidence="6">
    <location>
        <begin position="21"/>
        <end position="150"/>
    </location>
</feature>
<organism evidence="8 9">
    <name type="scientific">Duganella radicis</name>
    <dbReference type="NCBI Taxonomy" id="551988"/>
    <lineage>
        <taxon>Bacteria</taxon>
        <taxon>Pseudomonadati</taxon>
        <taxon>Pseudomonadota</taxon>
        <taxon>Betaproteobacteria</taxon>
        <taxon>Burkholderiales</taxon>
        <taxon>Oxalobacteraceae</taxon>
        <taxon>Telluria group</taxon>
        <taxon>Duganella</taxon>
    </lineage>
</organism>
<keyword evidence="8" id="KW-0418">Kinase</keyword>
<comment type="caution">
    <text evidence="8">The sequence shown here is derived from an EMBL/GenBank/DDBJ whole genome shotgun (WGS) entry which is preliminary data.</text>
</comment>
<keyword evidence="3" id="KW-0812">Transmembrane</keyword>
<name>A0A6L6PD81_9BURK</name>
<gene>
    <name evidence="8" type="ORF">GM676_05360</name>
</gene>
<evidence type="ECO:0000313" key="9">
    <source>
        <dbReference type="Proteomes" id="UP000475582"/>
    </source>
</evidence>
<evidence type="ECO:0000256" key="5">
    <source>
        <dbReference type="ARBA" id="ARBA00023136"/>
    </source>
</evidence>
<keyword evidence="2" id="KW-1003">Cell membrane</keyword>
<dbReference type="Gene3D" id="3.30.450.20">
    <property type="entry name" value="PAS domain"/>
    <property type="match status" value="1"/>
</dbReference>